<reference evidence="2" key="1">
    <citation type="journal article" date="2019" name="Plant Biotechnol. J.">
        <title>Genome sequencing of the Australian wild diploid species Gossypium australe highlights disease resistance and delayed gland morphogenesis.</title>
        <authorList>
            <person name="Cai Y."/>
            <person name="Cai X."/>
            <person name="Wang Q."/>
            <person name="Wang P."/>
            <person name="Zhang Y."/>
            <person name="Cai C."/>
            <person name="Xu Y."/>
            <person name="Wang K."/>
            <person name="Zhou Z."/>
            <person name="Wang C."/>
            <person name="Geng S."/>
            <person name="Li B."/>
            <person name="Dong Q."/>
            <person name="Hou Y."/>
            <person name="Wang H."/>
            <person name="Ai P."/>
            <person name="Liu Z."/>
            <person name="Yi F."/>
            <person name="Sun M."/>
            <person name="An G."/>
            <person name="Cheng J."/>
            <person name="Zhang Y."/>
            <person name="Shi Q."/>
            <person name="Xie Y."/>
            <person name="Shi X."/>
            <person name="Chang Y."/>
            <person name="Huang F."/>
            <person name="Chen Y."/>
            <person name="Hong S."/>
            <person name="Mi L."/>
            <person name="Sun Q."/>
            <person name="Zhang L."/>
            <person name="Zhou B."/>
            <person name="Peng R."/>
            <person name="Zhang X."/>
            <person name="Liu F."/>
        </authorList>
    </citation>
    <scope>NUCLEOTIDE SEQUENCE [LARGE SCALE GENOMIC DNA]</scope>
    <source>
        <strain evidence="2">cv. PA1801</strain>
    </source>
</reference>
<dbReference type="Proteomes" id="UP000325315">
    <property type="component" value="Unassembled WGS sequence"/>
</dbReference>
<proteinExistence type="predicted"/>
<accession>A0A5B6VWD4</accession>
<dbReference type="EMBL" id="SMMG02000005">
    <property type="protein sequence ID" value="KAA3473456.1"/>
    <property type="molecule type" value="Genomic_DNA"/>
</dbReference>
<sequence length="116" mass="13102">MWEINEGICGDHLGVRQGYYWLTVQKDAHVGFLPEICSGTMVANRASTDHVESLAWIEAKALATTIERQMESFLWKSIGKFKNFQKDLQIAVAQSSVKTPQTNDQVETMNKKILIS</sequence>
<keyword evidence="2" id="KW-1185">Reference proteome</keyword>
<organism evidence="1 2">
    <name type="scientific">Gossypium australe</name>
    <dbReference type="NCBI Taxonomy" id="47621"/>
    <lineage>
        <taxon>Eukaryota</taxon>
        <taxon>Viridiplantae</taxon>
        <taxon>Streptophyta</taxon>
        <taxon>Embryophyta</taxon>
        <taxon>Tracheophyta</taxon>
        <taxon>Spermatophyta</taxon>
        <taxon>Magnoliopsida</taxon>
        <taxon>eudicotyledons</taxon>
        <taxon>Gunneridae</taxon>
        <taxon>Pentapetalae</taxon>
        <taxon>rosids</taxon>
        <taxon>malvids</taxon>
        <taxon>Malvales</taxon>
        <taxon>Malvaceae</taxon>
        <taxon>Malvoideae</taxon>
        <taxon>Gossypium</taxon>
    </lineage>
</organism>
<comment type="caution">
    <text evidence="1">The sequence shown here is derived from an EMBL/GenBank/DDBJ whole genome shotgun (WGS) entry which is preliminary data.</text>
</comment>
<evidence type="ECO:0000313" key="1">
    <source>
        <dbReference type="EMBL" id="KAA3473456.1"/>
    </source>
</evidence>
<evidence type="ECO:0000313" key="2">
    <source>
        <dbReference type="Proteomes" id="UP000325315"/>
    </source>
</evidence>
<gene>
    <name evidence="1" type="ORF">EPI10_023830</name>
</gene>
<dbReference type="AlphaFoldDB" id="A0A5B6VWD4"/>
<name>A0A5B6VWD4_9ROSI</name>
<protein>
    <submittedName>
        <fullName evidence="1">Rve domain-containing protein/RVT_3 domain-containing protein</fullName>
    </submittedName>
</protein>
<dbReference type="OrthoDB" id="994881at2759"/>